<gene>
    <name evidence="1" type="ORF">Natoc_4251</name>
</gene>
<dbReference type="AlphaFoldDB" id="L0K740"/>
<dbReference type="EMBL" id="CP003931">
    <property type="protein sequence ID" value="AGB39943.1"/>
    <property type="molecule type" value="Genomic_DNA"/>
</dbReference>
<evidence type="ECO:0000313" key="2">
    <source>
        <dbReference type="Proteomes" id="UP000010878"/>
    </source>
</evidence>
<protein>
    <submittedName>
        <fullName evidence="1">Uncharacterized protein</fullName>
    </submittedName>
</protein>
<dbReference type="RefSeq" id="WP_015323374.1">
    <property type="nucleotide sequence ID" value="NC_019976.1"/>
</dbReference>
<reference evidence="1 2" key="1">
    <citation type="submission" date="2012-11" db="EMBL/GenBank/DDBJ databases">
        <title>FINISHED of Natronococcus occultus SP4, DSM 3396.</title>
        <authorList>
            <consortium name="DOE Joint Genome Institute"/>
            <person name="Eisen J."/>
            <person name="Huntemann M."/>
            <person name="Wei C.-L."/>
            <person name="Han J."/>
            <person name="Detter J.C."/>
            <person name="Han C."/>
            <person name="Tapia R."/>
            <person name="Chen A."/>
            <person name="Kyrpides N."/>
            <person name="Mavromatis K."/>
            <person name="Markowitz V."/>
            <person name="Szeto E."/>
            <person name="Ivanova N."/>
            <person name="Mikhailova N."/>
            <person name="Ovchinnikova G."/>
            <person name="Pagani I."/>
            <person name="Pati A."/>
            <person name="Goodwin L."/>
            <person name="Nordberg H.P."/>
            <person name="Cantor M.N."/>
            <person name="Hua S.X."/>
            <person name="Woyke T."/>
            <person name="Eisen J."/>
            <person name="Klenk H.-P."/>
            <person name="Klenk H.-P."/>
        </authorList>
    </citation>
    <scope>NUCLEOTIDE SEQUENCE [LARGE SCALE GENOMIC DNA]</scope>
    <source>
        <strain evidence="1 2">SP4</strain>
        <plasmid evidence="2">Plasmid 2</plasmid>
    </source>
</reference>
<dbReference type="GeneID" id="14405977"/>
<geneLocation type="plasmid" evidence="1">
    <name>2</name>
</geneLocation>
<dbReference type="HOGENOM" id="CLU_2839462_0_0_2"/>
<dbReference type="Proteomes" id="UP000010878">
    <property type="component" value="Plasmid 2"/>
</dbReference>
<proteinExistence type="predicted"/>
<accession>L0K740</accession>
<name>L0K740_9EURY</name>
<keyword evidence="2" id="KW-1185">Reference proteome</keyword>
<organism evidence="1 2">
    <name type="scientific">Natronococcus occultus SP4</name>
    <dbReference type="NCBI Taxonomy" id="694430"/>
    <lineage>
        <taxon>Archaea</taxon>
        <taxon>Methanobacteriati</taxon>
        <taxon>Methanobacteriota</taxon>
        <taxon>Stenosarchaea group</taxon>
        <taxon>Halobacteria</taxon>
        <taxon>Halobacteriales</taxon>
        <taxon>Natrialbaceae</taxon>
        <taxon>Natronococcus</taxon>
    </lineage>
</organism>
<dbReference type="KEGG" id="nou:Natoc_4251"/>
<dbReference type="OrthoDB" id="200453at2157"/>
<keyword evidence="1" id="KW-0614">Plasmid</keyword>
<evidence type="ECO:0000313" key="1">
    <source>
        <dbReference type="EMBL" id="AGB39943.1"/>
    </source>
</evidence>
<sequence>MEDLHSYAVGETVRDLRGDGNEYRVVEKETSSVGKITAIVVEPLDEDGTKRLRISQSEWGETWTA</sequence>